<feature type="compositionally biased region" description="Low complexity" evidence="6">
    <location>
        <begin position="30"/>
        <end position="44"/>
    </location>
</feature>
<dbReference type="InterPro" id="IPR022684">
    <property type="entry name" value="Calpain_cysteine_protease"/>
</dbReference>
<feature type="region of interest" description="Disordered" evidence="6">
    <location>
        <begin position="688"/>
        <end position="727"/>
    </location>
</feature>
<dbReference type="GO" id="GO:0004198">
    <property type="term" value="F:calcium-dependent cysteine-type endopeptidase activity"/>
    <property type="evidence" value="ECO:0007669"/>
    <property type="project" value="InterPro"/>
</dbReference>
<keyword evidence="3 5" id="KW-0788">Thiol protease</keyword>
<dbReference type="InterPro" id="IPR038765">
    <property type="entry name" value="Papain-like_cys_pep_sf"/>
</dbReference>
<dbReference type="InParanoid" id="A0A0G4GWB4"/>
<dbReference type="InterPro" id="IPR051297">
    <property type="entry name" value="PalB/RIM13"/>
</dbReference>
<dbReference type="InterPro" id="IPR015940">
    <property type="entry name" value="UBA"/>
</dbReference>
<evidence type="ECO:0000313" key="10">
    <source>
        <dbReference type="Proteomes" id="UP000041254"/>
    </source>
</evidence>
<dbReference type="PROSITE" id="PS50203">
    <property type="entry name" value="CALPAIN_CAT"/>
    <property type="match status" value="1"/>
</dbReference>
<evidence type="ECO:0000256" key="6">
    <source>
        <dbReference type="SAM" id="MobiDB-lite"/>
    </source>
</evidence>
<evidence type="ECO:0000256" key="4">
    <source>
        <dbReference type="PIRSR" id="PIRSR622684-1"/>
    </source>
</evidence>
<dbReference type="Pfam" id="PF00648">
    <property type="entry name" value="Peptidase_C2"/>
    <property type="match status" value="1"/>
</dbReference>
<feature type="region of interest" description="Disordered" evidence="6">
    <location>
        <begin position="462"/>
        <end position="506"/>
    </location>
</feature>
<dbReference type="SMART" id="SM00720">
    <property type="entry name" value="calpain_III"/>
    <property type="match status" value="1"/>
</dbReference>
<dbReference type="Pfam" id="PF01067">
    <property type="entry name" value="Calpain_III"/>
    <property type="match status" value="1"/>
</dbReference>
<feature type="compositionally biased region" description="Low complexity" evidence="6">
    <location>
        <begin position="8"/>
        <end position="22"/>
    </location>
</feature>
<reference evidence="9 10" key="1">
    <citation type="submission" date="2014-11" db="EMBL/GenBank/DDBJ databases">
        <authorList>
            <person name="Zhu J."/>
            <person name="Qi W."/>
            <person name="Song R."/>
        </authorList>
    </citation>
    <scope>NUCLEOTIDE SEQUENCE [LARGE SCALE GENOMIC DNA]</scope>
</reference>
<dbReference type="Pfam" id="PF14555">
    <property type="entry name" value="UBA_4"/>
    <property type="match status" value="1"/>
</dbReference>
<dbReference type="STRING" id="1169540.A0A0G4GWB4"/>
<feature type="region of interest" description="Disordered" evidence="6">
    <location>
        <begin position="1"/>
        <end position="126"/>
    </location>
</feature>
<proteinExistence type="predicted"/>
<evidence type="ECO:0000259" key="8">
    <source>
        <dbReference type="PROSITE" id="PS50203"/>
    </source>
</evidence>
<dbReference type="OMA" id="RTHESCS"/>
<dbReference type="PANTHER" id="PTHR46143:SF1">
    <property type="entry name" value="CALPAIN-7"/>
    <property type="match status" value="1"/>
</dbReference>
<dbReference type="PROSITE" id="PS50030">
    <property type="entry name" value="UBA"/>
    <property type="match status" value="1"/>
</dbReference>
<dbReference type="InterPro" id="IPR036213">
    <property type="entry name" value="Calpain_III_sf"/>
</dbReference>
<evidence type="ECO:0000259" key="7">
    <source>
        <dbReference type="PROSITE" id="PS50030"/>
    </source>
</evidence>
<keyword evidence="2 5" id="KW-0378">Hydrolase</keyword>
<dbReference type="EMBL" id="CDMY01000850">
    <property type="protein sequence ID" value="CEM35265.1"/>
    <property type="molecule type" value="Genomic_DNA"/>
</dbReference>
<feature type="active site" evidence="4 5">
    <location>
        <position position="330"/>
    </location>
</feature>
<dbReference type="InterPro" id="IPR022682">
    <property type="entry name" value="Calpain_domain_III"/>
</dbReference>
<dbReference type="SUPFAM" id="SSF49758">
    <property type="entry name" value="Calpain large subunit, middle domain (domain III)"/>
    <property type="match status" value="2"/>
</dbReference>
<feature type="active site" evidence="5">
    <location>
        <position position="585"/>
    </location>
</feature>
<dbReference type="PhylomeDB" id="A0A0G4GWB4"/>
<evidence type="ECO:0000256" key="1">
    <source>
        <dbReference type="ARBA" id="ARBA00022670"/>
    </source>
</evidence>
<keyword evidence="1 5" id="KW-0645">Protease</keyword>
<feature type="active site" evidence="5">
    <location>
        <position position="565"/>
    </location>
</feature>
<dbReference type="VEuPathDB" id="CryptoDB:Vbra_18875"/>
<dbReference type="Gene3D" id="3.90.70.10">
    <property type="entry name" value="Cysteine proteinases"/>
    <property type="match status" value="1"/>
</dbReference>
<evidence type="ECO:0000256" key="2">
    <source>
        <dbReference type="ARBA" id="ARBA00022801"/>
    </source>
</evidence>
<dbReference type="Proteomes" id="UP000041254">
    <property type="component" value="Unassembled WGS sequence"/>
</dbReference>
<evidence type="ECO:0000256" key="5">
    <source>
        <dbReference type="PROSITE-ProRule" id="PRU00239"/>
    </source>
</evidence>
<dbReference type="Gene3D" id="2.60.120.380">
    <property type="match status" value="2"/>
</dbReference>
<sequence>MGACCSSQGAQQKATAKRTAGAATGGPAGAGAAAAAPAAAAGGPPSRPDDLSPPSEVRDIESSATASRGGTRKPPQEGRSARPLESAPLPASALPVSRLPVPSPDMNLSEENGASKRGGDDAEEDPSIFLEFSPRNASNRIDVFTHPEKPAPLSDQDKERMVNQLINITHLDRGEALSALESCNFDIDEAVGFALAAGASPAMAGASRSELAKRQNQILPSHLKRSQTVSEILLESSIVGQYVMLPWNEADADIRHNFYYEQAASDERRRGARLPNSELFTDPEGQITLSTRQQQRFHEWRRVRNAINEPVIVLDRPSSQCIRQGFVGDCSFLSSLSVLAEFENKSSIPVLTGLLYPQVSHSDANRILPVINPKGMYACRLYFNGVPRRVVIDDHVPVRRDGKLLAAHSSNKREVWVTLLEKAFVKMMGGSYFMQGSNPGSDLYHLTGWIPETIPFKADVHIEGEDPQPHPHPHQHQHQHADQSIAATNGHGGVGTNGGGYNFSSGERIDGRSPKWLRVWGELSSGLAEMRCVACLGTSDVEDAAPSGLDYPEGVSISSGIVARHAYSVLGCREVGGHRLLYVKNPWGCIRWKGKFAPGDNISWTPQMRRALDYDPETQASYDNGCFWIEWNDIVQWFSHLYICWNATCFPYQSEAHSRWDRSSHLAQSCLADDSHLVAFNPQFHLRIHPPSIDPNRRRPPPDSRPSDAPHSTNTGGGQDNSSSSSREDFFSEEVEVWILLSRHVRERKKALSQKYLAVHVHTGSERVTCPPPPAKQGVYSNGECSLVKLRCLGNSEHSLKTLDYVLVVSQYSQKEDFNFTLKSYSHVHTTLQELPPMIPDSWRSQYITGEWVKETAGGCSNDLWKYFMNPHYRIHMPEAAEVVIFLECPVEHSVNVRIFRSAFASPRLLRTGKALSSGPYRAGCCTVKEKLEKGLHTIVLSTFRHGETGAYQLCVHSPYFPGRLFPLPVVTPLPWPHVCPPPPPIEYVTFVYPDTGGGAGGAATFRQRYAIRTTQTTLVSLRLQVVELSPPDAMPSMVLSKQRGGPSGPGSLVTIKKSDLEGGLSDDGRTTSSAATNLYQEQRVVTLTLAELEPTRDDSTVVLDVGSTLGEAAVGSFVLYIYTDVPVNASPVK</sequence>
<name>A0A0G4GWB4_VITBC</name>
<feature type="domain" description="Calpain catalytic" evidence="8">
    <location>
        <begin position="275"/>
        <end position="647"/>
    </location>
</feature>
<feature type="compositionally biased region" description="Basic and acidic residues" evidence="6">
    <location>
        <begin position="695"/>
        <end position="708"/>
    </location>
</feature>
<feature type="compositionally biased region" description="Gly residues" evidence="6">
    <location>
        <begin position="490"/>
        <end position="501"/>
    </location>
</feature>
<dbReference type="SUPFAM" id="SSF46934">
    <property type="entry name" value="UBA-like"/>
    <property type="match status" value="1"/>
</dbReference>
<dbReference type="AlphaFoldDB" id="A0A0G4GWB4"/>
<evidence type="ECO:0000256" key="3">
    <source>
        <dbReference type="ARBA" id="ARBA00022807"/>
    </source>
</evidence>
<dbReference type="SMART" id="SM00230">
    <property type="entry name" value="CysPc"/>
    <property type="match status" value="1"/>
</dbReference>
<protein>
    <recommendedName>
        <fullName evidence="11">Calpain catalytic domain-containing protein</fullName>
    </recommendedName>
</protein>
<dbReference type="OrthoDB" id="167576at2759"/>
<evidence type="ECO:0000313" key="9">
    <source>
        <dbReference type="EMBL" id="CEM35265.1"/>
    </source>
</evidence>
<dbReference type="InterPro" id="IPR022683">
    <property type="entry name" value="Calpain_III"/>
</dbReference>
<feature type="domain" description="UBA" evidence="7">
    <location>
        <begin position="155"/>
        <end position="197"/>
    </location>
</feature>
<keyword evidence="10" id="KW-1185">Reference proteome</keyword>
<organism evidence="9 10">
    <name type="scientific">Vitrella brassicaformis (strain CCMP3155)</name>
    <dbReference type="NCBI Taxonomy" id="1169540"/>
    <lineage>
        <taxon>Eukaryota</taxon>
        <taxon>Sar</taxon>
        <taxon>Alveolata</taxon>
        <taxon>Colpodellida</taxon>
        <taxon>Vitrellaceae</taxon>
        <taxon>Vitrella</taxon>
    </lineage>
</organism>
<dbReference type="InterPro" id="IPR009060">
    <property type="entry name" value="UBA-like_sf"/>
</dbReference>
<gene>
    <name evidence="9" type="ORF">Vbra_18875</name>
</gene>
<dbReference type="GO" id="GO:0006508">
    <property type="term" value="P:proteolysis"/>
    <property type="evidence" value="ECO:0007669"/>
    <property type="project" value="UniProtKB-KW"/>
</dbReference>
<evidence type="ECO:0008006" key="11">
    <source>
        <dbReference type="Google" id="ProtNLM"/>
    </source>
</evidence>
<dbReference type="SUPFAM" id="SSF54001">
    <property type="entry name" value="Cysteine proteinases"/>
    <property type="match status" value="1"/>
</dbReference>
<dbReference type="InterPro" id="IPR001300">
    <property type="entry name" value="Peptidase_C2_calpain_cat"/>
</dbReference>
<dbReference type="PANTHER" id="PTHR46143">
    <property type="entry name" value="CALPAIN-7"/>
    <property type="match status" value="1"/>
</dbReference>
<dbReference type="PRINTS" id="PR00704">
    <property type="entry name" value="CALPAIN"/>
</dbReference>
<accession>A0A0G4GWB4</accession>